<keyword evidence="2" id="KW-1185">Reference proteome</keyword>
<name>A0ACC2VY47_9TREE</name>
<accession>A0ACC2VY47</accession>
<proteinExistence type="predicted"/>
<dbReference type="EMBL" id="JASBWT010000006">
    <property type="protein sequence ID" value="KAJ9103998.1"/>
    <property type="molecule type" value="Genomic_DNA"/>
</dbReference>
<evidence type="ECO:0000313" key="1">
    <source>
        <dbReference type="EMBL" id="KAJ9103998.1"/>
    </source>
</evidence>
<dbReference type="Proteomes" id="UP001227268">
    <property type="component" value="Unassembled WGS sequence"/>
</dbReference>
<sequence>MPHSRQPTIAPFGTWKSPLDSEAVYRKRSSVTELLVDKITGDVFHIEVSGFNCARKAVVLLIPDFLHSTYFSLDPTRQDDASNVRTKVHEYGGGAARVHGGVAYWSEAKDGRIYRRKVGTGADLRPIEAVTPDCHKHRFADFDIHPFDNNLLICIKEDHTDETQVTNGLILINLKYATMQEIRSARIDGFYAFPRFGGIHGDKIAWIEWKHPDMPWNGTELYYSAFSIPTSKQPIQLCPIKIAGKRS</sequence>
<comment type="caution">
    <text evidence="1">The sequence shown here is derived from an EMBL/GenBank/DDBJ whole genome shotgun (WGS) entry which is preliminary data.</text>
</comment>
<evidence type="ECO:0000313" key="2">
    <source>
        <dbReference type="Proteomes" id="UP001227268"/>
    </source>
</evidence>
<protein>
    <submittedName>
        <fullName evidence="1">Uncharacterized protein</fullName>
    </submittedName>
</protein>
<gene>
    <name evidence="1" type="ORF">QFC21_002461</name>
</gene>
<reference evidence="1" key="1">
    <citation type="submission" date="2023-04" db="EMBL/GenBank/DDBJ databases">
        <title>Draft Genome sequencing of Naganishia species isolated from polar environments using Oxford Nanopore Technology.</title>
        <authorList>
            <person name="Leo P."/>
            <person name="Venkateswaran K."/>
        </authorList>
    </citation>
    <scope>NUCLEOTIDE SEQUENCE</scope>
    <source>
        <strain evidence="1">MNA-CCFEE 5423</strain>
    </source>
</reference>
<organism evidence="1 2">
    <name type="scientific">Naganishia friedmannii</name>
    <dbReference type="NCBI Taxonomy" id="89922"/>
    <lineage>
        <taxon>Eukaryota</taxon>
        <taxon>Fungi</taxon>
        <taxon>Dikarya</taxon>
        <taxon>Basidiomycota</taxon>
        <taxon>Agaricomycotina</taxon>
        <taxon>Tremellomycetes</taxon>
        <taxon>Filobasidiales</taxon>
        <taxon>Filobasidiaceae</taxon>
        <taxon>Naganishia</taxon>
    </lineage>
</organism>